<keyword evidence="1" id="KW-0645">Protease</keyword>
<protein>
    <submittedName>
        <fullName evidence="1">Transmembrane protease serine 11E</fullName>
    </submittedName>
</protein>
<keyword evidence="2" id="KW-1185">Reference proteome</keyword>
<proteinExistence type="predicted"/>
<gene>
    <name evidence="1" type="primary">TM11E_1</name>
    <name evidence="1" type="ORF">DSO57_1011473</name>
</gene>
<keyword evidence="1" id="KW-0812">Transmembrane</keyword>
<organism evidence="1 2">
    <name type="scientific">Entomophthora muscae</name>
    <dbReference type="NCBI Taxonomy" id="34485"/>
    <lineage>
        <taxon>Eukaryota</taxon>
        <taxon>Fungi</taxon>
        <taxon>Fungi incertae sedis</taxon>
        <taxon>Zoopagomycota</taxon>
        <taxon>Entomophthoromycotina</taxon>
        <taxon>Entomophthoromycetes</taxon>
        <taxon>Entomophthorales</taxon>
        <taxon>Entomophthoraceae</taxon>
        <taxon>Entomophthora</taxon>
    </lineage>
</organism>
<dbReference type="EMBL" id="QTSX02006429">
    <property type="protein sequence ID" value="KAJ9054682.1"/>
    <property type="molecule type" value="Genomic_DNA"/>
</dbReference>
<keyword evidence="1" id="KW-0378">Hydrolase</keyword>
<sequence length="258" mass="29262">MNNQRTSKAFSSHFKLANQIVVARVRYKGGLLAAAIMKFFIVALSASVLSKLVPANQHPWVVSVQHDRNHVCTGVHVKSTYFIAPASCMKEEKMSILHTKRRVPVQQIVIHPRFNTKHHNHYDVAVLATQEPIAAHTNITFASDGWTRDHKLLFCILAWNPRNRGAFGQMYQPTLISSFGASQGKRLSNHSKTHFVVKTPEYHFGSPLFLDFQHNSLLGIAFQKKSENQVSFTRTKTILTFFLKTLATNFNTSYQDLL</sequence>
<keyword evidence="1" id="KW-0472">Membrane</keyword>
<dbReference type="Proteomes" id="UP001165960">
    <property type="component" value="Unassembled WGS sequence"/>
</dbReference>
<name>A0ACC2RX53_9FUNG</name>
<evidence type="ECO:0000313" key="1">
    <source>
        <dbReference type="EMBL" id="KAJ9054682.1"/>
    </source>
</evidence>
<accession>A0ACC2RX53</accession>
<reference evidence="1" key="1">
    <citation type="submission" date="2022-04" db="EMBL/GenBank/DDBJ databases">
        <title>Genome of the entomopathogenic fungus Entomophthora muscae.</title>
        <authorList>
            <person name="Elya C."/>
            <person name="Lovett B.R."/>
            <person name="Lee E."/>
            <person name="Macias A.M."/>
            <person name="Hajek A.E."/>
            <person name="De Bivort B.L."/>
            <person name="Kasson M.T."/>
            <person name="De Fine Licht H.H."/>
            <person name="Stajich J.E."/>
        </authorList>
    </citation>
    <scope>NUCLEOTIDE SEQUENCE</scope>
    <source>
        <strain evidence="1">Berkeley</strain>
    </source>
</reference>
<evidence type="ECO:0000313" key="2">
    <source>
        <dbReference type="Proteomes" id="UP001165960"/>
    </source>
</evidence>
<comment type="caution">
    <text evidence="1">The sequence shown here is derived from an EMBL/GenBank/DDBJ whole genome shotgun (WGS) entry which is preliminary data.</text>
</comment>